<dbReference type="PANTHER" id="PTHR30055:SF234">
    <property type="entry name" value="HTH-TYPE TRANSCRIPTIONAL REGULATOR BETI"/>
    <property type="match status" value="1"/>
</dbReference>
<gene>
    <name evidence="6" type="ordered locus">Saro_3509</name>
</gene>
<evidence type="ECO:0000256" key="3">
    <source>
        <dbReference type="ARBA" id="ARBA00023163"/>
    </source>
</evidence>
<feature type="domain" description="HTH tetR-type" evidence="5">
    <location>
        <begin position="14"/>
        <end position="74"/>
    </location>
</feature>
<evidence type="ECO:0000256" key="4">
    <source>
        <dbReference type="PROSITE-ProRule" id="PRU00335"/>
    </source>
</evidence>
<keyword evidence="7" id="KW-1185">Reference proteome</keyword>
<dbReference type="GO" id="GO:0000976">
    <property type="term" value="F:transcription cis-regulatory region binding"/>
    <property type="evidence" value="ECO:0007669"/>
    <property type="project" value="TreeGrafter"/>
</dbReference>
<reference evidence="6 7" key="1">
    <citation type="submission" date="2007-04" db="EMBL/GenBank/DDBJ databases">
        <title>Complete sequence of plasmid pNL2 of Novosphingobium aromaticivorans DSM 12444.</title>
        <authorList>
            <consortium name="US DOE Joint Genome Institute"/>
            <person name="Copeland A."/>
            <person name="Lucas S."/>
            <person name="Lapidus A."/>
            <person name="Barry K."/>
            <person name="Detter J.C."/>
            <person name="Glavina del Rio T."/>
            <person name="Hammon N."/>
            <person name="Israni S."/>
            <person name="Dalin E."/>
            <person name="Tice H."/>
            <person name="Pitluck S."/>
            <person name="Chertkov O."/>
            <person name="Han C."/>
            <person name="Thomson S."/>
            <person name="Schmutz J."/>
            <person name="Larimer F."/>
            <person name="Land M."/>
            <person name="Kyrpides N."/>
            <person name="Ivanova N."/>
            <person name="Fredrickson J."/>
            <person name="Romine M.F."/>
            <person name="Richardson P."/>
        </authorList>
    </citation>
    <scope>NUCLEOTIDE SEQUENCE [LARGE SCALE GENOMIC DNA]</scope>
    <source>
        <strain evidence="7">ATCC 700278 / DSM 12444 / CCUG 56034 / CIP 105152 / NBRC 16084 / F199</strain>
        <plasmid evidence="6 7">pNL2</plasmid>
    </source>
</reference>
<dbReference type="PANTHER" id="PTHR30055">
    <property type="entry name" value="HTH-TYPE TRANSCRIPTIONAL REGULATOR RUTR"/>
    <property type="match status" value="1"/>
</dbReference>
<keyword evidence="2 4" id="KW-0238">DNA-binding</keyword>
<feature type="DNA-binding region" description="H-T-H motif" evidence="4">
    <location>
        <begin position="37"/>
        <end position="56"/>
    </location>
</feature>
<evidence type="ECO:0000256" key="1">
    <source>
        <dbReference type="ARBA" id="ARBA00023015"/>
    </source>
</evidence>
<dbReference type="GO" id="GO:0003700">
    <property type="term" value="F:DNA-binding transcription factor activity"/>
    <property type="evidence" value="ECO:0007669"/>
    <property type="project" value="TreeGrafter"/>
</dbReference>
<evidence type="ECO:0000256" key="2">
    <source>
        <dbReference type="ARBA" id="ARBA00023125"/>
    </source>
</evidence>
<dbReference type="InterPro" id="IPR001647">
    <property type="entry name" value="HTH_TetR"/>
</dbReference>
<evidence type="ECO:0000313" key="6">
    <source>
        <dbReference type="EMBL" id="ABP64369.1"/>
    </source>
</evidence>
<protein>
    <submittedName>
        <fullName evidence="6">Transcriptional regulator, TetR family</fullName>
    </submittedName>
</protein>
<keyword evidence="1" id="KW-0805">Transcription regulation</keyword>
<dbReference type="Proteomes" id="UP000009134">
    <property type="component" value="Plasmid pNL2"/>
</dbReference>
<proteinExistence type="predicted"/>
<dbReference type="InterPro" id="IPR050109">
    <property type="entry name" value="HTH-type_TetR-like_transc_reg"/>
</dbReference>
<dbReference type="eggNOG" id="COG1309">
    <property type="taxonomic scope" value="Bacteria"/>
</dbReference>
<geneLocation type="plasmid" evidence="6 7">
    <name>pNL2</name>
</geneLocation>
<accession>A4XEK8</accession>
<dbReference type="Pfam" id="PF00440">
    <property type="entry name" value="TetR_N"/>
    <property type="match status" value="1"/>
</dbReference>
<evidence type="ECO:0000313" key="7">
    <source>
        <dbReference type="Proteomes" id="UP000009134"/>
    </source>
</evidence>
<keyword evidence="6" id="KW-0614">Plasmid</keyword>
<evidence type="ECO:0000259" key="5">
    <source>
        <dbReference type="PROSITE" id="PS50977"/>
    </source>
</evidence>
<keyword evidence="3" id="KW-0804">Transcription</keyword>
<dbReference type="Gene3D" id="1.10.357.10">
    <property type="entry name" value="Tetracycline Repressor, domain 2"/>
    <property type="match status" value="1"/>
</dbReference>
<dbReference type="SUPFAM" id="SSF46689">
    <property type="entry name" value="Homeodomain-like"/>
    <property type="match status" value="1"/>
</dbReference>
<organism evidence="6 7">
    <name type="scientific">Novosphingobium aromaticivorans (strain ATCC 700278 / DSM 12444 / CCUG 56034 / CIP 105152 / NBRC 16084 / F199)</name>
    <dbReference type="NCBI Taxonomy" id="279238"/>
    <lineage>
        <taxon>Bacteria</taxon>
        <taxon>Pseudomonadati</taxon>
        <taxon>Pseudomonadota</taxon>
        <taxon>Alphaproteobacteria</taxon>
        <taxon>Sphingomonadales</taxon>
        <taxon>Sphingomonadaceae</taxon>
        <taxon>Novosphingobium</taxon>
    </lineage>
</organism>
<dbReference type="RefSeq" id="WP_011906756.1">
    <property type="nucleotide sequence ID" value="NC_009427.1"/>
</dbReference>
<dbReference type="KEGG" id="nar:Saro_3509"/>
<dbReference type="InterPro" id="IPR009057">
    <property type="entry name" value="Homeodomain-like_sf"/>
</dbReference>
<dbReference type="PRINTS" id="PR00455">
    <property type="entry name" value="HTHTETR"/>
</dbReference>
<dbReference type="HOGENOM" id="CLU_1203832_0_0_5"/>
<dbReference type="AlphaFoldDB" id="A4XEK8"/>
<name>A4XEK8_NOVAD</name>
<sequence length="224" mass="24526">MAAPQSKPLTPRQAERRRRILASAIALVSRLGYDAVTMRMIAQDSGTAEKTLYNIFGTKDRLVACAARDRSAEVFALAARREPRHGWPRLVEFARAAAEVTLESPVLSRALAALLLEHADLVGLHEVYEAEVGGALDAIIADGLLDPDVPREPMVRMIRLAVVATVLFWSRREIADAELEPCIVRRCAETLLPFATSAGALVLRIEARNAALRMIAPEVIVQDL</sequence>
<dbReference type="PROSITE" id="PS50977">
    <property type="entry name" value="HTH_TETR_2"/>
    <property type="match status" value="1"/>
</dbReference>
<dbReference type="EMBL" id="CP000677">
    <property type="protein sequence ID" value="ABP64369.1"/>
    <property type="molecule type" value="Genomic_DNA"/>
</dbReference>